<evidence type="ECO:0000313" key="1">
    <source>
        <dbReference type="EMBL" id="KAK7486060.1"/>
    </source>
</evidence>
<name>A0ABD0KFW8_9CAEN</name>
<reference evidence="1 2" key="1">
    <citation type="journal article" date="2023" name="Sci. Data">
        <title>Genome assembly of the Korean intertidal mud-creeper Batillaria attramentaria.</title>
        <authorList>
            <person name="Patra A.K."/>
            <person name="Ho P.T."/>
            <person name="Jun S."/>
            <person name="Lee S.J."/>
            <person name="Kim Y."/>
            <person name="Won Y.J."/>
        </authorList>
    </citation>
    <scope>NUCLEOTIDE SEQUENCE [LARGE SCALE GENOMIC DNA]</scope>
    <source>
        <strain evidence="1">Wonlab-2016</strain>
    </source>
</reference>
<protein>
    <submittedName>
        <fullName evidence="1">Uncharacterized protein</fullName>
    </submittedName>
</protein>
<dbReference type="Proteomes" id="UP001519460">
    <property type="component" value="Unassembled WGS sequence"/>
</dbReference>
<accession>A0ABD0KFW8</accession>
<evidence type="ECO:0000313" key="2">
    <source>
        <dbReference type="Proteomes" id="UP001519460"/>
    </source>
</evidence>
<sequence length="79" mass="8822">MRRFRLVASSSSPEDLPLHYRGKLSASDLTLATRENAIGVFIVEADATDISSVRVFVRFSFVTTGWTVTSASREWEIGR</sequence>
<gene>
    <name evidence="1" type="ORF">BaRGS_00022669</name>
</gene>
<organism evidence="1 2">
    <name type="scientific">Batillaria attramentaria</name>
    <dbReference type="NCBI Taxonomy" id="370345"/>
    <lineage>
        <taxon>Eukaryota</taxon>
        <taxon>Metazoa</taxon>
        <taxon>Spiralia</taxon>
        <taxon>Lophotrochozoa</taxon>
        <taxon>Mollusca</taxon>
        <taxon>Gastropoda</taxon>
        <taxon>Caenogastropoda</taxon>
        <taxon>Sorbeoconcha</taxon>
        <taxon>Cerithioidea</taxon>
        <taxon>Batillariidae</taxon>
        <taxon>Batillaria</taxon>
    </lineage>
</organism>
<comment type="caution">
    <text evidence="1">The sequence shown here is derived from an EMBL/GenBank/DDBJ whole genome shotgun (WGS) entry which is preliminary data.</text>
</comment>
<keyword evidence="2" id="KW-1185">Reference proteome</keyword>
<proteinExistence type="predicted"/>
<dbReference type="EMBL" id="JACVVK020000184">
    <property type="protein sequence ID" value="KAK7486060.1"/>
    <property type="molecule type" value="Genomic_DNA"/>
</dbReference>
<dbReference type="AlphaFoldDB" id="A0ABD0KFW8"/>